<dbReference type="Proteomes" id="UP000317638">
    <property type="component" value="Unassembled WGS sequence"/>
</dbReference>
<dbReference type="SMART" id="SM01007">
    <property type="entry name" value="Aldolase_II"/>
    <property type="match status" value="1"/>
</dbReference>
<proteinExistence type="predicted"/>
<dbReference type="AlphaFoldDB" id="A0A553K4M0"/>
<dbReference type="InterPro" id="IPR001303">
    <property type="entry name" value="Aldolase_II/adducin_N"/>
</dbReference>
<dbReference type="EMBL" id="VKKG01000001">
    <property type="protein sequence ID" value="TRY19649.1"/>
    <property type="molecule type" value="Genomic_DNA"/>
</dbReference>
<dbReference type="OrthoDB" id="9774430at2"/>
<gene>
    <name evidence="4" type="ORF">FOJ82_01810</name>
</gene>
<keyword evidence="1" id="KW-0479">Metal-binding</keyword>
<dbReference type="GO" id="GO:0005829">
    <property type="term" value="C:cytosol"/>
    <property type="evidence" value="ECO:0007669"/>
    <property type="project" value="TreeGrafter"/>
</dbReference>
<feature type="domain" description="Class II aldolase/adducin N-terminal" evidence="3">
    <location>
        <begin position="9"/>
        <end position="207"/>
    </location>
</feature>
<dbReference type="Pfam" id="PF00596">
    <property type="entry name" value="Aldolase_II"/>
    <property type="match status" value="1"/>
</dbReference>
<keyword evidence="2" id="KW-0456">Lyase</keyword>
<dbReference type="PANTHER" id="PTHR22789:SF0">
    <property type="entry name" value="3-OXO-TETRONATE 4-PHOSPHATE DECARBOXYLASE-RELATED"/>
    <property type="match status" value="1"/>
</dbReference>
<evidence type="ECO:0000313" key="5">
    <source>
        <dbReference type="Proteomes" id="UP000317638"/>
    </source>
</evidence>
<evidence type="ECO:0000256" key="1">
    <source>
        <dbReference type="ARBA" id="ARBA00022723"/>
    </source>
</evidence>
<dbReference type="RefSeq" id="WP_143936736.1">
    <property type="nucleotide sequence ID" value="NZ_VKKG01000001.1"/>
</dbReference>
<evidence type="ECO:0000259" key="3">
    <source>
        <dbReference type="SMART" id="SM01007"/>
    </source>
</evidence>
<dbReference type="InterPro" id="IPR050197">
    <property type="entry name" value="Aldolase_class_II_sugar_metab"/>
</dbReference>
<dbReference type="GO" id="GO:0046872">
    <property type="term" value="F:metal ion binding"/>
    <property type="evidence" value="ECO:0007669"/>
    <property type="project" value="UniProtKB-KW"/>
</dbReference>
<dbReference type="PANTHER" id="PTHR22789">
    <property type="entry name" value="FUCULOSE PHOSPHATE ALDOLASE"/>
    <property type="match status" value="1"/>
</dbReference>
<sequence>MDAAALHEQLIRLSNHYGSQVEHARAGGGNASVKHDGVLHIKPSGTTLAALRDEDLVPLRIDVLLEALASDAPVEGDPVMAAASAARIGEPGGRRPSVEILFHALMPEALVLHLHPLVANAVTCNRHGRRLAEKLFADDVVWVDYIDPGVPLARGIAAARREHEERTGRPAPAITLLGNHGIIVAGDSYDEVAERIDHLTRTISDAIEAAPTSRSAPAALTVDVEAVANALREATGAEAVASASDDFVRSNAVLGAGPVCHGPLIPDQIVYAGSLPAHLPDDASGVAATVERFRSEHGRAPVTCVVPGQAVFAVGASQKAARNALDTFLDALRVARDADRLGEVRVMDERERHFIENWEAEAYRQSVAAES</sequence>
<evidence type="ECO:0000313" key="4">
    <source>
        <dbReference type="EMBL" id="TRY19649.1"/>
    </source>
</evidence>
<evidence type="ECO:0000256" key="2">
    <source>
        <dbReference type="ARBA" id="ARBA00023239"/>
    </source>
</evidence>
<dbReference type="Gene3D" id="3.40.225.10">
    <property type="entry name" value="Class II aldolase/adducin N-terminal domain"/>
    <property type="match status" value="1"/>
</dbReference>
<dbReference type="GO" id="GO:0019323">
    <property type="term" value="P:pentose catabolic process"/>
    <property type="evidence" value="ECO:0007669"/>
    <property type="project" value="TreeGrafter"/>
</dbReference>
<protein>
    <submittedName>
        <fullName evidence="4">Class II aldolase</fullName>
    </submittedName>
</protein>
<keyword evidence="5" id="KW-1185">Reference proteome</keyword>
<reference evidence="4 5" key="1">
    <citation type="submission" date="2019-07" db="EMBL/GenBank/DDBJ databases">
        <authorList>
            <person name="Zhou L.-Y."/>
        </authorList>
    </citation>
    <scope>NUCLEOTIDE SEQUENCE [LARGE SCALE GENOMIC DNA]</scope>
    <source>
        <strain evidence="4 5">YIM 101269</strain>
    </source>
</reference>
<accession>A0A553K4M0</accession>
<name>A0A553K4M0_9ACTN</name>
<comment type="caution">
    <text evidence="4">The sequence shown here is derived from an EMBL/GenBank/DDBJ whole genome shotgun (WGS) entry which is preliminary data.</text>
</comment>
<dbReference type="SUPFAM" id="SSF53639">
    <property type="entry name" value="AraD/HMP-PK domain-like"/>
    <property type="match status" value="1"/>
</dbReference>
<dbReference type="GO" id="GO:0016832">
    <property type="term" value="F:aldehyde-lyase activity"/>
    <property type="evidence" value="ECO:0007669"/>
    <property type="project" value="TreeGrafter"/>
</dbReference>
<organism evidence="4 5">
    <name type="scientific">Tessaracoccus rhinocerotis</name>
    <dbReference type="NCBI Taxonomy" id="1689449"/>
    <lineage>
        <taxon>Bacteria</taxon>
        <taxon>Bacillati</taxon>
        <taxon>Actinomycetota</taxon>
        <taxon>Actinomycetes</taxon>
        <taxon>Propionibacteriales</taxon>
        <taxon>Propionibacteriaceae</taxon>
        <taxon>Tessaracoccus</taxon>
    </lineage>
</organism>
<dbReference type="InterPro" id="IPR036409">
    <property type="entry name" value="Aldolase_II/adducin_N_sf"/>
</dbReference>